<evidence type="ECO:0000313" key="2">
    <source>
        <dbReference type="EMBL" id="TWT59224.1"/>
    </source>
</evidence>
<keyword evidence="3" id="KW-1185">Reference proteome</keyword>
<gene>
    <name evidence="2" type="ORF">CA85_39200</name>
</gene>
<dbReference type="Proteomes" id="UP000318053">
    <property type="component" value="Unassembled WGS sequence"/>
</dbReference>
<feature type="compositionally biased region" description="Polar residues" evidence="1">
    <location>
        <begin position="189"/>
        <end position="206"/>
    </location>
</feature>
<accession>A0A5C5X8M9</accession>
<proteinExistence type="predicted"/>
<dbReference type="AlphaFoldDB" id="A0A5C5X8M9"/>
<name>A0A5C5X8M9_9BACT</name>
<reference evidence="2 3" key="1">
    <citation type="submission" date="2019-02" db="EMBL/GenBank/DDBJ databases">
        <title>Deep-cultivation of Planctomycetes and their phenomic and genomic characterization uncovers novel biology.</title>
        <authorList>
            <person name="Wiegand S."/>
            <person name="Jogler M."/>
            <person name="Boedeker C."/>
            <person name="Pinto D."/>
            <person name="Vollmers J."/>
            <person name="Rivas-Marin E."/>
            <person name="Kohn T."/>
            <person name="Peeters S.H."/>
            <person name="Heuer A."/>
            <person name="Rast P."/>
            <person name="Oberbeckmann S."/>
            <person name="Bunk B."/>
            <person name="Jeske O."/>
            <person name="Meyerdierks A."/>
            <person name="Storesund J.E."/>
            <person name="Kallscheuer N."/>
            <person name="Luecker S."/>
            <person name="Lage O.M."/>
            <person name="Pohl T."/>
            <person name="Merkel B.J."/>
            <person name="Hornburger P."/>
            <person name="Mueller R.-W."/>
            <person name="Bruemmer F."/>
            <person name="Labrenz M."/>
            <person name="Spormann A.M."/>
            <person name="Op Den Camp H."/>
            <person name="Overmann J."/>
            <person name="Amann R."/>
            <person name="Jetten M.S.M."/>
            <person name="Mascher T."/>
            <person name="Medema M.H."/>
            <person name="Devos D.P."/>
            <person name="Kaster A.-K."/>
            <person name="Ovreas L."/>
            <person name="Rohde M."/>
            <person name="Galperin M.Y."/>
            <person name="Jogler C."/>
        </authorList>
    </citation>
    <scope>NUCLEOTIDE SEQUENCE [LARGE SCALE GENOMIC DNA]</scope>
    <source>
        <strain evidence="2 3">CA85</strain>
    </source>
</reference>
<protein>
    <submittedName>
        <fullName evidence="2">Uncharacterized protein</fullName>
    </submittedName>
</protein>
<evidence type="ECO:0000313" key="3">
    <source>
        <dbReference type="Proteomes" id="UP000318053"/>
    </source>
</evidence>
<feature type="region of interest" description="Disordered" evidence="1">
    <location>
        <begin position="172"/>
        <end position="206"/>
    </location>
</feature>
<comment type="caution">
    <text evidence="2">The sequence shown here is derived from an EMBL/GenBank/DDBJ whole genome shotgun (WGS) entry which is preliminary data.</text>
</comment>
<sequence>MSVTSNHVLKEVIKWIIAVLANGVETLDESRRADAWVSHPTRDHTHFLSFAQRMSTARAIATCSDGYLGLSKWFFLVHPTEACAEHSGRFFEAWLSYPMIVQKCVPDEQTLARDRQHHWRTVDRDIPCQASTSAELGSNGVDLSRFTRVSRASVFASVRLVRAEWQLQATCKTPSPDRSPLRACPGGISESSRVTAGTSPRRSTVSTSHFFGSCQLVPPPRQARRKDVSHAAIA</sequence>
<evidence type="ECO:0000256" key="1">
    <source>
        <dbReference type="SAM" id="MobiDB-lite"/>
    </source>
</evidence>
<organism evidence="2 3">
    <name type="scientific">Allorhodopirellula solitaria</name>
    <dbReference type="NCBI Taxonomy" id="2527987"/>
    <lineage>
        <taxon>Bacteria</taxon>
        <taxon>Pseudomonadati</taxon>
        <taxon>Planctomycetota</taxon>
        <taxon>Planctomycetia</taxon>
        <taxon>Pirellulales</taxon>
        <taxon>Pirellulaceae</taxon>
        <taxon>Allorhodopirellula</taxon>
    </lineage>
</organism>
<dbReference type="EMBL" id="SJPK01000011">
    <property type="protein sequence ID" value="TWT59224.1"/>
    <property type="molecule type" value="Genomic_DNA"/>
</dbReference>